<accession>A0AAN6JI93</accession>
<dbReference type="AlphaFoldDB" id="A0AAN6JI93"/>
<feature type="compositionally biased region" description="Low complexity" evidence="2">
    <location>
        <begin position="50"/>
        <end position="61"/>
    </location>
</feature>
<gene>
    <name evidence="3" type="ORF">OC842_006201</name>
</gene>
<feature type="compositionally biased region" description="Low complexity" evidence="2">
    <location>
        <begin position="391"/>
        <end position="410"/>
    </location>
</feature>
<protein>
    <submittedName>
        <fullName evidence="3">Uncharacterized protein</fullName>
    </submittedName>
</protein>
<feature type="compositionally biased region" description="Low complexity" evidence="2">
    <location>
        <begin position="197"/>
        <end position="221"/>
    </location>
</feature>
<feature type="region of interest" description="Disordered" evidence="2">
    <location>
        <begin position="1"/>
        <end position="372"/>
    </location>
</feature>
<feature type="compositionally biased region" description="Low complexity" evidence="2">
    <location>
        <begin position="23"/>
        <end position="40"/>
    </location>
</feature>
<proteinExistence type="predicted"/>
<feature type="compositionally biased region" description="Low complexity" evidence="2">
    <location>
        <begin position="309"/>
        <end position="325"/>
    </location>
</feature>
<feature type="compositionally biased region" description="Low complexity" evidence="2">
    <location>
        <begin position="128"/>
        <end position="141"/>
    </location>
</feature>
<feature type="compositionally biased region" description="Low complexity" evidence="2">
    <location>
        <begin position="797"/>
        <end position="815"/>
    </location>
</feature>
<feature type="coiled-coil region" evidence="1">
    <location>
        <begin position="479"/>
        <end position="513"/>
    </location>
</feature>
<organism evidence="3 4">
    <name type="scientific">Tilletia horrida</name>
    <dbReference type="NCBI Taxonomy" id="155126"/>
    <lineage>
        <taxon>Eukaryota</taxon>
        <taxon>Fungi</taxon>
        <taxon>Dikarya</taxon>
        <taxon>Basidiomycota</taxon>
        <taxon>Ustilaginomycotina</taxon>
        <taxon>Exobasidiomycetes</taxon>
        <taxon>Tilletiales</taxon>
        <taxon>Tilletiaceae</taxon>
        <taxon>Tilletia</taxon>
    </lineage>
</organism>
<feature type="compositionally biased region" description="Gly residues" evidence="2">
    <location>
        <begin position="631"/>
        <end position="642"/>
    </location>
</feature>
<reference evidence="3" key="1">
    <citation type="journal article" date="2023" name="PhytoFront">
        <title>Draft Genome Resources of Seven Strains of Tilletia horrida, Causal Agent of Kernel Smut of Rice.</title>
        <authorList>
            <person name="Khanal S."/>
            <person name="Antony Babu S."/>
            <person name="Zhou X.G."/>
        </authorList>
    </citation>
    <scope>NUCLEOTIDE SEQUENCE</scope>
    <source>
        <strain evidence="3">TX3</strain>
    </source>
</reference>
<sequence>MPAATASSAHSGPPKRRVLGGISTTVSASASSSSSSSSPSGGTGAGAGVGAASSSSSSTSPNPLRVLRPHTAASAVAAHAHGRPPSSQGRPLSTSTLSPPGASSASSSAAASSSSPRIRAKVDLANIVSPSSSSSTSGSPSVHHHHSSAYGTPSAVGGRTSPFKLSHQHQQAPLRRTGSTTSIPIGGQPQPPRIHLSSTHSSHAGSSAASASSPSSTRSNSIVNLGGPPSPNVTIRVKHRNQSVDLGAGPHASVTASARLPSSLAPNSHSPQTHRRISSSSATPSTATSSVLSSHPFPAKDSQPHHYHSTISPPSSSVSSSASSTRRAHVINGGSSGIKVQSPTLAEHPNQPSAPPSSTSSSGQPTPSISLATPYESPVLRYEALKDHDLSPTSTSPPSSSDPFHSSFPPQSRPGFPQRASVVAGLPAPSSAASSNTVALPSITHELQQQQQTEAVAGAEDARVAAAIAAIDAKKERKMLDLEITNKSLLAINANLEKERLKMSKEMRELRRRATVASAAAAAGGAVAGGAAAFGSGIGGFIALLRGGRKHSADGSLTGDAAGGASAGEDGAIVGSNADLRSPGVAPELENDEEYWLNAALAELTDDEDGGSDDEDGSMGDSDDEDDDGDFGGALGAGGGGGGEDDVEVSSADGRDVLDGIGTRRQRARQRALAERKVAQLVRDWQKLDAAHTRCRSLVEDMLLRGRLACKLSLDADQEEIVEEVRREEQAAEEERRRLLEMERKKGTRVLHPVEMEERREAERREREERQEAAAAAAAAADADAKSSEGALTEVPAADTSVGDDSVASSSKSDATPPPTLILPDDERPAAAEAPHLGPVADHDDSGISGDTENSDARSDISSRTERGALLLGGGSETDGDVSASSSGSAATSGSGTASSSSGASTGTSETDDELKHGPAVPGDISVD</sequence>
<feature type="compositionally biased region" description="Low complexity" evidence="2">
    <location>
        <begin position="70"/>
        <end position="79"/>
    </location>
</feature>
<feature type="compositionally biased region" description="Basic and acidic residues" evidence="2">
    <location>
        <begin position="752"/>
        <end position="772"/>
    </location>
</feature>
<keyword evidence="4" id="KW-1185">Reference proteome</keyword>
<feature type="compositionally biased region" description="Polar residues" evidence="2">
    <location>
        <begin position="1"/>
        <end position="10"/>
    </location>
</feature>
<feature type="compositionally biased region" description="Low complexity" evidence="2">
    <location>
        <begin position="773"/>
        <end position="782"/>
    </location>
</feature>
<name>A0AAN6JI93_9BASI</name>
<feature type="region of interest" description="Disordered" evidence="2">
    <location>
        <begin position="746"/>
        <end position="928"/>
    </location>
</feature>
<keyword evidence="1" id="KW-0175">Coiled coil</keyword>
<feature type="compositionally biased region" description="Low complexity" evidence="2">
    <location>
        <begin position="420"/>
        <end position="435"/>
    </location>
</feature>
<evidence type="ECO:0000313" key="3">
    <source>
        <dbReference type="EMBL" id="KAK0523284.1"/>
    </source>
</evidence>
<feature type="compositionally biased region" description="Low complexity" evidence="2">
    <location>
        <begin position="356"/>
        <end position="370"/>
    </location>
</feature>
<feature type="compositionally biased region" description="Low complexity" evidence="2">
    <location>
        <begin position="883"/>
        <end position="909"/>
    </location>
</feature>
<dbReference type="Proteomes" id="UP001176521">
    <property type="component" value="Unassembled WGS sequence"/>
</dbReference>
<evidence type="ECO:0000313" key="4">
    <source>
        <dbReference type="Proteomes" id="UP001176521"/>
    </source>
</evidence>
<feature type="region of interest" description="Disordered" evidence="2">
    <location>
        <begin position="604"/>
        <end position="664"/>
    </location>
</feature>
<feature type="compositionally biased region" description="Acidic residues" evidence="2">
    <location>
        <begin position="604"/>
        <end position="630"/>
    </location>
</feature>
<evidence type="ECO:0000256" key="1">
    <source>
        <dbReference type="SAM" id="Coils"/>
    </source>
</evidence>
<dbReference type="EMBL" id="JAPDMQ010000525">
    <property type="protein sequence ID" value="KAK0523284.1"/>
    <property type="molecule type" value="Genomic_DNA"/>
</dbReference>
<comment type="caution">
    <text evidence="3">The sequence shown here is derived from an EMBL/GenBank/DDBJ whole genome shotgun (WGS) entry which is preliminary data.</text>
</comment>
<feature type="compositionally biased region" description="Low complexity" evidence="2">
    <location>
        <begin position="89"/>
        <end position="117"/>
    </location>
</feature>
<feature type="compositionally biased region" description="Basic and acidic residues" evidence="2">
    <location>
        <begin position="855"/>
        <end position="867"/>
    </location>
</feature>
<feature type="compositionally biased region" description="Low complexity" evidence="2">
    <location>
        <begin position="278"/>
        <end position="294"/>
    </location>
</feature>
<feature type="region of interest" description="Disordered" evidence="2">
    <location>
        <begin position="388"/>
        <end position="437"/>
    </location>
</feature>
<evidence type="ECO:0000256" key="2">
    <source>
        <dbReference type="SAM" id="MobiDB-lite"/>
    </source>
</evidence>